<evidence type="ECO:0000256" key="2">
    <source>
        <dbReference type="ARBA" id="ARBA00008639"/>
    </source>
</evidence>
<evidence type="ECO:0000256" key="4">
    <source>
        <dbReference type="SAM" id="MobiDB-lite"/>
    </source>
</evidence>
<dbReference type="SUPFAM" id="SSF53686">
    <property type="entry name" value="Tryptophan synthase beta subunit-like PLP-dependent enzymes"/>
    <property type="match status" value="1"/>
</dbReference>
<evidence type="ECO:0000313" key="7">
    <source>
        <dbReference type="Proteomes" id="UP000770785"/>
    </source>
</evidence>
<organism evidence="6 7">
    <name type="scientific">Neolewinella antarctica</name>
    <dbReference type="NCBI Taxonomy" id="442734"/>
    <lineage>
        <taxon>Bacteria</taxon>
        <taxon>Pseudomonadati</taxon>
        <taxon>Bacteroidota</taxon>
        <taxon>Saprospiria</taxon>
        <taxon>Saprospirales</taxon>
        <taxon>Lewinellaceae</taxon>
        <taxon>Neolewinella</taxon>
    </lineage>
</organism>
<comment type="similarity">
    <text evidence="2">Belongs to the ACC deaminase/D-cysteine desulfhydrase family.</text>
</comment>
<comment type="caution">
    <text evidence="6">The sequence shown here is derived from an EMBL/GenBank/DDBJ whole genome shotgun (WGS) entry which is preliminary data.</text>
</comment>
<accession>A0ABX0XGS4</accession>
<dbReference type="EC" id="3.5.99.7" evidence="6"/>
<gene>
    <name evidence="6" type="ORF">GGR27_003934</name>
</gene>
<dbReference type="PANTHER" id="PTHR43780">
    <property type="entry name" value="1-AMINOCYCLOPROPANE-1-CARBOXYLATE DEAMINASE-RELATED"/>
    <property type="match status" value="1"/>
</dbReference>
<protein>
    <submittedName>
        <fullName evidence="6">1-aminocyclopropane-1-carboxylate deaminase</fullName>
        <ecNumber evidence="6">3.5.99.7</ecNumber>
    </submittedName>
</protein>
<dbReference type="InterPro" id="IPR027278">
    <property type="entry name" value="ACCD_DCysDesulf"/>
</dbReference>
<keyword evidence="3" id="KW-0663">Pyridoxal phosphate</keyword>
<proteinExistence type="inferred from homology"/>
<dbReference type="InterPro" id="IPR036052">
    <property type="entry name" value="TrpB-like_PALP_sf"/>
</dbReference>
<sequence length="319" mass="34663">MHPRSHSESRTHSGRPRPSPLESIQHPAAELADVQLFCKRDDLYTPAPGTALQGNKVRKLAPILNDALASGDDPVLLSFGGAYSNHVAALATAGKLYNLRVHLIIRGEEVDNPLLDYCTTAGARLEKISRTEYRQKHDPAWVETLRQKIAAEYDISPAHVWLIPEGGTTEAGIENMRHLYDEITADLSAYPDYLALSAGTGGTAAGIIRAANARTKVEVYPALKGNWMQKEIAQHLASDQAENWSCVTGYHHGGYGKYPKKWITQSSGLATRADVGEPGLPPLEPIYTAKLFTGVLDRIANGHYPPGSTVVVIHTGGIY</sequence>
<dbReference type="GO" id="GO:0008660">
    <property type="term" value="F:1-aminocyclopropane-1-carboxylate deaminase activity"/>
    <property type="evidence" value="ECO:0007669"/>
    <property type="project" value="UniProtKB-EC"/>
</dbReference>
<comment type="cofactor">
    <cofactor evidence="1">
        <name>pyridoxal 5'-phosphate</name>
        <dbReference type="ChEBI" id="CHEBI:597326"/>
    </cofactor>
</comment>
<dbReference type="Proteomes" id="UP000770785">
    <property type="component" value="Unassembled WGS sequence"/>
</dbReference>
<dbReference type="PANTHER" id="PTHR43780:SF2">
    <property type="entry name" value="1-AMINOCYCLOPROPANE-1-CARBOXYLATE DEAMINASE-RELATED"/>
    <property type="match status" value="1"/>
</dbReference>
<reference evidence="6 7" key="1">
    <citation type="submission" date="2020-03" db="EMBL/GenBank/DDBJ databases">
        <title>Genomic Encyclopedia of Type Strains, Phase IV (KMG-IV): sequencing the most valuable type-strain genomes for metagenomic binning, comparative biology and taxonomic classification.</title>
        <authorList>
            <person name="Goeker M."/>
        </authorList>
    </citation>
    <scope>NUCLEOTIDE SEQUENCE [LARGE SCALE GENOMIC DNA]</scope>
    <source>
        <strain evidence="6 7">DSM 105096</strain>
    </source>
</reference>
<evidence type="ECO:0000313" key="6">
    <source>
        <dbReference type="EMBL" id="NJC28411.1"/>
    </source>
</evidence>
<dbReference type="RefSeq" id="WP_168040409.1">
    <property type="nucleotide sequence ID" value="NZ_JAATJH010000012.1"/>
</dbReference>
<evidence type="ECO:0000256" key="1">
    <source>
        <dbReference type="ARBA" id="ARBA00001933"/>
    </source>
</evidence>
<keyword evidence="6" id="KW-0378">Hydrolase</keyword>
<evidence type="ECO:0000259" key="5">
    <source>
        <dbReference type="Pfam" id="PF00291"/>
    </source>
</evidence>
<dbReference type="EMBL" id="JAATJH010000012">
    <property type="protein sequence ID" value="NJC28411.1"/>
    <property type="molecule type" value="Genomic_DNA"/>
</dbReference>
<feature type="region of interest" description="Disordered" evidence="4">
    <location>
        <begin position="1"/>
        <end position="22"/>
    </location>
</feature>
<feature type="compositionally biased region" description="Basic and acidic residues" evidence="4">
    <location>
        <begin position="1"/>
        <end position="11"/>
    </location>
</feature>
<dbReference type="Gene3D" id="3.40.50.1100">
    <property type="match status" value="2"/>
</dbReference>
<feature type="domain" description="Tryptophan synthase beta chain-like PALP" evidence="5">
    <location>
        <begin position="17"/>
        <end position="316"/>
    </location>
</feature>
<dbReference type="InterPro" id="IPR001926">
    <property type="entry name" value="TrpB-like_PALP"/>
</dbReference>
<dbReference type="Pfam" id="PF00291">
    <property type="entry name" value="PALP"/>
    <property type="match status" value="1"/>
</dbReference>
<dbReference type="PIRSF" id="PIRSF006278">
    <property type="entry name" value="ACCD_DCysDesulf"/>
    <property type="match status" value="1"/>
</dbReference>
<keyword evidence="7" id="KW-1185">Reference proteome</keyword>
<name>A0ABX0XGS4_9BACT</name>
<evidence type="ECO:0000256" key="3">
    <source>
        <dbReference type="ARBA" id="ARBA00022898"/>
    </source>
</evidence>